<dbReference type="OrthoDB" id="64208at2157"/>
<proteinExistence type="predicted"/>
<evidence type="ECO:0000313" key="1">
    <source>
        <dbReference type="EMBL" id="SFL32950.1"/>
    </source>
</evidence>
<sequence length="155" mass="18847">MNFIKKINRNKEEYSNANEIANNQRNKNNLSYRKNDNLKILYLKNSKKIITKVKIANSFKKRLIGLMFKKTTKYPLLFEIPQKINRKEKSSIHSFFMRFEIRLVFIDRKNIIYEIADLKPWRYYVPKKPAKYIIEFDKIEFDNFDLKIGDEIEIK</sequence>
<dbReference type="EMBL" id="FOTL01000006">
    <property type="protein sequence ID" value="SFL32950.1"/>
    <property type="molecule type" value="Genomic_DNA"/>
</dbReference>
<dbReference type="RefSeq" id="WP_083405359.1">
    <property type="nucleotide sequence ID" value="NZ_FOTL01000006.1"/>
</dbReference>
<organism evidence="1 2">
    <name type="scientific">Methanobrevibacter olleyae</name>
    <dbReference type="NCBI Taxonomy" id="294671"/>
    <lineage>
        <taxon>Archaea</taxon>
        <taxon>Methanobacteriati</taxon>
        <taxon>Methanobacteriota</taxon>
        <taxon>Methanomada group</taxon>
        <taxon>Methanobacteria</taxon>
        <taxon>Methanobacteriales</taxon>
        <taxon>Methanobacteriaceae</taxon>
        <taxon>Methanobrevibacter</taxon>
    </lineage>
</organism>
<dbReference type="AlphaFoldDB" id="A0A1I4GTV3"/>
<dbReference type="PANTHER" id="PTHR37953">
    <property type="entry name" value="UPF0127 PROTEIN MJ1496"/>
    <property type="match status" value="1"/>
</dbReference>
<dbReference type="Pfam" id="PF02643">
    <property type="entry name" value="DUF192"/>
    <property type="match status" value="1"/>
</dbReference>
<accession>A0A1I4GTV3</accession>
<dbReference type="PANTHER" id="PTHR37953:SF1">
    <property type="entry name" value="UPF0127 PROTEIN MJ1496"/>
    <property type="match status" value="1"/>
</dbReference>
<dbReference type="InterPro" id="IPR003795">
    <property type="entry name" value="DUF192"/>
</dbReference>
<reference evidence="2" key="1">
    <citation type="submission" date="2016-10" db="EMBL/GenBank/DDBJ databases">
        <authorList>
            <person name="Varghese N."/>
        </authorList>
    </citation>
    <scope>NUCLEOTIDE SEQUENCE [LARGE SCALE GENOMIC DNA]</scope>
    <source>
        <strain evidence="2">DSM 16632</strain>
    </source>
</reference>
<dbReference type="InterPro" id="IPR038695">
    <property type="entry name" value="Saro_0823-like_sf"/>
</dbReference>
<evidence type="ECO:0000313" key="2">
    <source>
        <dbReference type="Proteomes" id="UP000183442"/>
    </source>
</evidence>
<name>A0A1I4GTV3_METOL</name>
<gene>
    <name evidence="1" type="ORF">SAMN02910297_00602</name>
</gene>
<dbReference type="Gene3D" id="2.60.120.1140">
    <property type="entry name" value="Protein of unknown function DUF192"/>
    <property type="match status" value="1"/>
</dbReference>
<protein>
    <submittedName>
        <fullName evidence="1">Uncharacterized protein</fullName>
    </submittedName>
</protein>
<dbReference type="Proteomes" id="UP000183442">
    <property type="component" value="Unassembled WGS sequence"/>
</dbReference>